<accession>A0A0K0F4I8</accession>
<dbReference type="Proteomes" id="UP000035680">
    <property type="component" value="Unassembled WGS sequence"/>
</dbReference>
<evidence type="ECO:0000313" key="3">
    <source>
        <dbReference type="WBParaSite" id="SVE_0372500.1"/>
    </source>
</evidence>
<name>A0A0K0F4I8_STRVS</name>
<organism evidence="2 3">
    <name type="scientific">Strongyloides venezuelensis</name>
    <name type="common">Threadworm</name>
    <dbReference type="NCBI Taxonomy" id="75913"/>
    <lineage>
        <taxon>Eukaryota</taxon>
        <taxon>Metazoa</taxon>
        <taxon>Ecdysozoa</taxon>
        <taxon>Nematoda</taxon>
        <taxon>Chromadorea</taxon>
        <taxon>Rhabditida</taxon>
        <taxon>Tylenchina</taxon>
        <taxon>Panagrolaimomorpha</taxon>
        <taxon>Strongyloidoidea</taxon>
        <taxon>Strongyloididae</taxon>
        <taxon>Strongyloides</taxon>
    </lineage>
</organism>
<protein>
    <submittedName>
        <fullName evidence="3">Uncharacterized protein</fullName>
    </submittedName>
</protein>
<dbReference type="AlphaFoldDB" id="A0A0K0F4I8"/>
<evidence type="ECO:0000313" key="2">
    <source>
        <dbReference type="Proteomes" id="UP000035680"/>
    </source>
</evidence>
<keyword evidence="2" id="KW-1185">Reference proteome</keyword>
<dbReference type="WBParaSite" id="SVE_0372500.1">
    <property type="protein sequence ID" value="SVE_0372500.1"/>
    <property type="gene ID" value="SVE_0372500"/>
</dbReference>
<reference evidence="2" key="1">
    <citation type="submission" date="2014-07" db="EMBL/GenBank/DDBJ databases">
        <authorList>
            <person name="Martin A.A"/>
            <person name="De Silva N."/>
        </authorList>
    </citation>
    <scope>NUCLEOTIDE SEQUENCE</scope>
</reference>
<proteinExistence type="predicted"/>
<feature type="region of interest" description="Disordered" evidence="1">
    <location>
        <begin position="161"/>
        <end position="186"/>
    </location>
</feature>
<reference evidence="3" key="2">
    <citation type="submission" date="2015-08" db="UniProtKB">
        <authorList>
            <consortium name="WormBaseParasite"/>
        </authorList>
    </citation>
    <scope>IDENTIFICATION</scope>
</reference>
<evidence type="ECO:0000256" key="1">
    <source>
        <dbReference type="SAM" id="MobiDB-lite"/>
    </source>
</evidence>
<sequence length="250" mass="30115">MLYPPQQKENIYTNVEKRRNFDFTQKSQCNCNHIKNVNDLWNNLLHKALLLGIPNDTILLAEKVTYSLLTEDEEWTKNQLEEKKKAHGENFWLTNNTDHCQCFYSTNTALRNLRPVNPNWPNTKNELKKFIIGEINLLYKTWYYYIKYQALEKESNEEHQKLKNELRSKKKPKSDRERGAVKRKYKDRGNRRNIDINYQEDMEFFDRFQKYSQKVDTIFFLKNAHKSRIDCLLSKIFQMLSCLVELNSVQ</sequence>